<dbReference type="SUPFAM" id="SSF143422">
    <property type="entry name" value="Transposase IS200-like"/>
    <property type="match status" value="1"/>
</dbReference>
<dbReference type="Proteomes" id="UP001200557">
    <property type="component" value="Unassembled WGS sequence"/>
</dbReference>
<dbReference type="Gene3D" id="3.30.70.1290">
    <property type="entry name" value="Transposase IS200-like"/>
    <property type="match status" value="1"/>
</dbReference>
<gene>
    <name evidence="1" type="ORF">L0664_07120</name>
</gene>
<comment type="caution">
    <text evidence="1">The sequence shown here is derived from an EMBL/GenBank/DDBJ whole genome shotgun (WGS) entry which is preliminary data.</text>
</comment>
<dbReference type="EMBL" id="JAKGAQ010000002">
    <property type="protein sequence ID" value="MCF2870833.1"/>
    <property type="molecule type" value="Genomic_DNA"/>
</dbReference>
<dbReference type="RefSeq" id="WP_235224961.1">
    <property type="nucleotide sequence ID" value="NZ_JAKGAQ010000002.1"/>
</dbReference>
<evidence type="ECO:0000313" key="1">
    <source>
        <dbReference type="EMBL" id="MCF2870833.1"/>
    </source>
</evidence>
<organism evidence="1 2">
    <name type="scientific">Octadecabacter dasysiphoniae</name>
    <dbReference type="NCBI Taxonomy" id="2909341"/>
    <lineage>
        <taxon>Bacteria</taxon>
        <taxon>Pseudomonadati</taxon>
        <taxon>Pseudomonadota</taxon>
        <taxon>Alphaproteobacteria</taxon>
        <taxon>Rhodobacterales</taxon>
        <taxon>Roseobacteraceae</taxon>
        <taxon>Octadecabacter</taxon>
    </lineage>
</organism>
<reference evidence="1 2" key="1">
    <citation type="submission" date="2022-01" db="EMBL/GenBank/DDBJ databases">
        <title>Octadecabacter sp. nov., isolated from a marine alga.</title>
        <authorList>
            <person name="Jin M.S."/>
            <person name="Kim H.M."/>
            <person name="Han D.M."/>
            <person name="Jung J.J."/>
            <person name="Jeon C.O."/>
        </authorList>
    </citation>
    <scope>NUCLEOTIDE SEQUENCE [LARGE SCALE GENOMIC DNA]</scope>
    <source>
        <strain evidence="1 2">G9-8</strain>
    </source>
</reference>
<keyword evidence="2" id="KW-1185">Reference proteome</keyword>
<evidence type="ECO:0000313" key="2">
    <source>
        <dbReference type="Proteomes" id="UP001200557"/>
    </source>
</evidence>
<proteinExistence type="predicted"/>
<accession>A0ABS9CUB8</accession>
<name>A0ABS9CUB8_9RHOB</name>
<dbReference type="InterPro" id="IPR036515">
    <property type="entry name" value="Transposase_17_sf"/>
</dbReference>
<sequence>MSYQAPIPRPVPLSTHVSVTLRLADGTDDLLVRHVRLLRDCVALSQQRWGFSIEAAVVLPSEVQLLCNFPDPEFGVRGAIRLITSAFTRHVPGHHRGNHAAIWGDTIEITEITNAIVAMRTAFIEDAPVRAGLVKQAQDWPYSSANNTTAQASGMGVAVA</sequence>
<protein>
    <submittedName>
        <fullName evidence="1">Uncharacterized protein</fullName>
    </submittedName>
</protein>